<comment type="caution">
    <text evidence="2">The sequence shown here is derived from an EMBL/GenBank/DDBJ whole genome shotgun (WGS) entry which is preliminary data.</text>
</comment>
<dbReference type="NCBIfam" id="TIGR00467">
    <property type="entry name" value="lysS_arch"/>
    <property type="match status" value="1"/>
</dbReference>
<dbReference type="GO" id="GO:0005737">
    <property type="term" value="C:cytoplasm"/>
    <property type="evidence" value="ECO:0007669"/>
    <property type="project" value="InterPro"/>
</dbReference>
<evidence type="ECO:0008006" key="3">
    <source>
        <dbReference type="Google" id="ProtNLM"/>
    </source>
</evidence>
<evidence type="ECO:0000313" key="2">
    <source>
        <dbReference type="EMBL" id="GAG66926.1"/>
    </source>
</evidence>
<dbReference type="AlphaFoldDB" id="X1B4H2"/>
<organism evidence="2">
    <name type="scientific">marine sediment metagenome</name>
    <dbReference type="NCBI Taxonomy" id="412755"/>
    <lineage>
        <taxon>unclassified sequences</taxon>
        <taxon>metagenomes</taxon>
        <taxon>ecological metagenomes</taxon>
    </lineage>
</organism>
<dbReference type="PANTHER" id="PTHR37940:SF1">
    <property type="entry name" value="LYSINE--TRNA LIGASE"/>
    <property type="match status" value="1"/>
</dbReference>
<dbReference type="GO" id="GO:0004824">
    <property type="term" value="F:lysine-tRNA ligase activity"/>
    <property type="evidence" value="ECO:0007669"/>
    <property type="project" value="InterPro"/>
</dbReference>
<dbReference type="Pfam" id="PF01921">
    <property type="entry name" value="tRNA-synt_1f"/>
    <property type="match status" value="1"/>
</dbReference>
<gene>
    <name evidence="2" type="ORF">S01H4_15117</name>
</gene>
<feature type="non-terminal residue" evidence="2">
    <location>
        <position position="270"/>
    </location>
</feature>
<dbReference type="SUPFAM" id="SSF52374">
    <property type="entry name" value="Nucleotidylyl transferase"/>
    <property type="match status" value="1"/>
</dbReference>
<accession>X1B4H2</accession>
<dbReference type="InterPro" id="IPR014729">
    <property type="entry name" value="Rossmann-like_a/b/a_fold"/>
</dbReference>
<dbReference type="InterPro" id="IPR002904">
    <property type="entry name" value="Lys-tRNA-ligase"/>
</dbReference>
<dbReference type="Gene3D" id="3.40.50.620">
    <property type="entry name" value="HUPs"/>
    <property type="match status" value="1"/>
</dbReference>
<protein>
    <recommendedName>
        <fullName evidence="3">Lysine--tRNA ligase</fullName>
    </recommendedName>
</protein>
<dbReference type="GO" id="GO:0005524">
    <property type="term" value="F:ATP binding"/>
    <property type="evidence" value="ECO:0007669"/>
    <property type="project" value="InterPro"/>
</dbReference>
<reference evidence="2" key="1">
    <citation type="journal article" date="2014" name="Front. Microbiol.">
        <title>High frequency of phylogenetically diverse reductive dehalogenase-homologous genes in deep subseafloor sedimentary metagenomes.</title>
        <authorList>
            <person name="Kawai M."/>
            <person name="Futagami T."/>
            <person name="Toyoda A."/>
            <person name="Takaki Y."/>
            <person name="Nishi S."/>
            <person name="Hori S."/>
            <person name="Arai W."/>
            <person name="Tsubouchi T."/>
            <person name="Morono Y."/>
            <person name="Uchiyama I."/>
            <person name="Ito T."/>
            <person name="Fujiyama A."/>
            <person name="Inagaki F."/>
            <person name="Takami H."/>
        </authorList>
    </citation>
    <scope>NUCLEOTIDE SEQUENCE</scope>
    <source>
        <strain evidence="2">Expedition CK06-06</strain>
    </source>
</reference>
<sequence>MINKVPTHWLEETVEEISKRNLTEFTFSTGKTPSGHVHIGILREIIICDALRRIFEKKGAKVSFYLFMDDFDAAKRFPDYIDTKYQENYLGKPFALIPCPFEDCGCESYARHFGNELISTFENFGIKNKIIWTYDLYQKREMQEKIRIALENTDKIKEILKKYIVPTLDNDRKQLFIDMQKTWIPAMVICDECNKIQYKATDGTIQPNRVIKYLKEEREVLYECPGCGYKGKNSIYSGKLKLNWRVDWPAKWALFNATCEPAGKDHSVKG</sequence>
<proteinExistence type="predicted"/>
<dbReference type="EMBL" id="BART01006622">
    <property type="protein sequence ID" value="GAG66926.1"/>
    <property type="molecule type" value="Genomic_DNA"/>
</dbReference>
<name>X1B4H2_9ZZZZ</name>
<evidence type="ECO:0000256" key="1">
    <source>
        <dbReference type="ARBA" id="ARBA00022490"/>
    </source>
</evidence>
<dbReference type="GO" id="GO:0006430">
    <property type="term" value="P:lysyl-tRNA aminoacylation"/>
    <property type="evidence" value="ECO:0007669"/>
    <property type="project" value="InterPro"/>
</dbReference>
<keyword evidence="1" id="KW-0963">Cytoplasm</keyword>
<dbReference type="PANTHER" id="PTHR37940">
    <property type="entry name" value="LYSINE--TRNA LIGASE"/>
    <property type="match status" value="1"/>
</dbReference>